<dbReference type="InterPro" id="IPR015421">
    <property type="entry name" value="PyrdxlP-dep_Trfase_major"/>
</dbReference>
<dbReference type="Gene3D" id="3.40.640.10">
    <property type="entry name" value="Type I PLP-dependent aspartate aminotransferase-like (Major domain)"/>
    <property type="match status" value="1"/>
</dbReference>
<name>A0A368XS81_9BURK</name>
<dbReference type="AlphaFoldDB" id="A0A368XS81"/>
<dbReference type="RefSeq" id="WP_114469803.1">
    <property type="nucleotide sequence ID" value="NZ_QPJK01000006.1"/>
</dbReference>
<dbReference type="SUPFAM" id="SSF53383">
    <property type="entry name" value="PLP-dependent transferases"/>
    <property type="match status" value="1"/>
</dbReference>
<dbReference type="Proteomes" id="UP000252884">
    <property type="component" value="Unassembled WGS sequence"/>
</dbReference>
<feature type="region of interest" description="Disordered" evidence="1">
    <location>
        <begin position="1"/>
        <end position="26"/>
    </location>
</feature>
<dbReference type="GO" id="GO:0003677">
    <property type="term" value="F:DNA binding"/>
    <property type="evidence" value="ECO:0007669"/>
    <property type="project" value="UniProtKB-KW"/>
</dbReference>
<comment type="caution">
    <text evidence="2">The sequence shown here is derived from an EMBL/GenBank/DDBJ whole genome shotgun (WGS) entry which is preliminary data.</text>
</comment>
<evidence type="ECO:0000256" key="1">
    <source>
        <dbReference type="SAM" id="MobiDB-lite"/>
    </source>
</evidence>
<accession>A0A368XS81</accession>
<dbReference type="GO" id="GO:0004069">
    <property type="term" value="F:L-aspartate:2-oxoglutarate aminotransferase activity"/>
    <property type="evidence" value="ECO:0007669"/>
    <property type="project" value="InterPro"/>
</dbReference>
<dbReference type="CDD" id="cd00609">
    <property type="entry name" value="AAT_like"/>
    <property type="match status" value="1"/>
</dbReference>
<gene>
    <name evidence="2" type="ORF">DES41_106271</name>
</gene>
<dbReference type="InterPro" id="IPR015424">
    <property type="entry name" value="PyrdxlP-dep_Trfase"/>
</dbReference>
<keyword evidence="2" id="KW-0238">DNA-binding</keyword>
<dbReference type="EMBL" id="QPJK01000006">
    <property type="protein sequence ID" value="RCW69397.1"/>
    <property type="molecule type" value="Genomic_DNA"/>
</dbReference>
<dbReference type="InterPro" id="IPR024551">
    <property type="entry name" value="AspAT_Ic"/>
</dbReference>
<dbReference type="Gene3D" id="3.90.1150.10">
    <property type="entry name" value="Aspartate Aminotransferase, domain 1"/>
    <property type="match status" value="1"/>
</dbReference>
<evidence type="ECO:0000313" key="2">
    <source>
        <dbReference type="EMBL" id="RCW69397.1"/>
    </source>
</evidence>
<dbReference type="InterPro" id="IPR015422">
    <property type="entry name" value="PyrdxlP-dep_Trfase_small"/>
</dbReference>
<dbReference type="OrthoDB" id="9804020at2"/>
<dbReference type="PANTHER" id="PTHR43799:SF1">
    <property type="entry name" value="ASPARTATE AMINOTRANSFERASE"/>
    <property type="match status" value="1"/>
</dbReference>
<evidence type="ECO:0000313" key="3">
    <source>
        <dbReference type="Proteomes" id="UP000252884"/>
    </source>
</evidence>
<keyword evidence="3" id="KW-1185">Reference proteome</keyword>
<sequence>MRLSTETPGAGLAGATQAPRATAQDRRQWQERFEAFRARGLSIDMTRGKPCAEQLALSDALLDLPGRGDFLTEDGGDARNYYGGPLGLPEARRLFCTMLDATPEQVAVGNNSSLALMHDMLAFAVLHGVPGGAQPWSRETDRFLCPVPGYDRHFALCEAFGLEMVPVPMTGRGPDMDAVEALARDPRVKGMWCVPLYSNPTGETYAPDVVERLARMQTGAPDFRLFWDKAYAVHHLTEQAEGVPSILALSAQAGHADRPLVFGSTSKITFAGAGLGLLAASRANLDWYAGHAGVRSIGPDKLNQLRHVRLLRDHAGLLVHMQAQRAILAPKFAIVQSALERHLDGRGVATWTRPRGGYFVSLQVRNGCARRVVALARQLGIVLVPAGKTHPQGHDPRDSTLRLAPSFPDPADLATAMEGICLGILLACTEEPLP</sequence>
<organism evidence="2 3">
    <name type="scientific">Pseudorhodoferax soli</name>
    <dbReference type="NCBI Taxonomy" id="545864"/>
    <lineage>
        <taxon>Bacteria</taxon>
        <taxon>Pseudomonadati</taxon>
        <taxon>Pseudomonadota</taxon>
        <taxon>Betaproteobacteria</taxon>
        <taxon>Burkholderiales</taxon>
        <taxon>Comamonadaceae</taxon>
    </lineage>
</organism>
<dbReference type="Pfam" id="PF12897">
    <property type="entry name" value="Asp_aminotransf"/>
    <property type="match status" value="1"/>
</dbReference>
<proteinExistence type="predicted"/>
<reference evidence="2 3" key="1">
    <citation type="submission" date="2018-07" db="EMBL/GenBank/DDBJ databases">
        <title>Genomic Encyclopedia of Type Strains, Phase IV (KMG-IV): sequencing the most valuable type-strain genomes for metagenomic binning, comparative biology and taxonomic classification.</title>
        <authorList>
            <person name="Goeker M."/>
        </authorList>
    </citation>
    <scope>NUCLEOTIDE SEQUENCE [LARGE SCALE GENOMIC DNA]</scope>
    <source>
        <strain evidence="2 3">DSM 21634</strain>
    </source>
</reference>
<protein>
    <submittedName>
        <fullName evidence="2">DNA-binding transcriptional MocR family regulator</fullName>
    </submittedName>
</protein>
<dbReference type="PANTHER" id="PTHR43799">
    <property type="entry name" value="AMINOTRANSFERASE, PUTATIVE-RELATED"/>
    <property type="match status" value="1"/>
</dbReference>